<accession>A0A8J3M0D0</accession>
<feature type="transmembrane region" description="Helical" evidence="2">
    <location>
        <begin position="126"/>
        <end position="147"/>
    </location>
</feature>
<comment type="caution">
    <text evidence="3">The sequence shown here is derived from an EMBL/GenBank/DDBJ whole genome shotgun (WGS) entry which is preliminary data.</text>
</comment>
<feature type="transmembrane region" description="Helical" evidence="2">
    <location>
        <begin position="20"/>
        <end position="40"/>
    </location>
</feature>
<organism evidence="3 4">
    <name type="scientific">Planosporangium flavigriseum</name>
    <dbReference type="NCBI Taxonomy" id="373681"/>
    <lineage>
        <taxon>Bacteria</taxon>
        <taxon>Bacillati</taxon>
        <taxon>Actinomycetota</taxon>
        <taxon>Actinomycetes</taxon>
        <taxon>Micromonosporales</taxon>
        <taxon>Micromonosporaceae</taxon>
        <taxon>Planosporangium</taxon>
    </lineage>
</organism>
<dbReference type="RefSeq" id="WP_168078989.1">
    <property type="nucleotide sequence ID" value="NZ_BAAAQJ010000009.1"/>
</dbReference>
<feature type="compositionally biased region" description="Polar residues" evidence="1">
    <location>
        <begin position="214"/>
        <end position="223"/>
    </location>
</feature>
<reference evidence="3" key="1">
    <citation type="submission" date="2021-01" db="EMBL/GenBank/DDBJ databases">
        <title>Whole genome shotgun sequence of Planosporangium flavigriseum NBRC 105377.</title>
        <authorList>
            <person name="Komaki H."/>
            <person name="Tamura T."/>
        </authorList>
    </citation>
    <scope>NUCLEOTIDE SEQUENCE</scope>
    <source>
        <strain evidence="3">NBRC 105377</strain>
    </source>
</reference>
<feature type="compositionally biased region" description="Basic and acidic residues" evidence="1">
    <location>
        <begin position="199"/>
        <end position="209"/>
    </location>
</feature>
<dbReference type="EMBL" id="BONU01000017">
    <property type="protein sequence ID" value="GIG74400.1"/>
    <property type="molecule type" value="Genomic_DNA"/>
</dbReference>
<protein>
    <submittedName>
        <fullName evidence="3">Uncharacterized protein</fullName>
    </submittedName>
</protein>
<dbReference type="AlphaFoldDB" id="A0A8J3M0D0"/>
<keyword evidence="2" id="KW-0472">Membrane</keyword>
<evidence type="ECO:0000313" key="4">
    <source>
        <dbReference type="Proteomes" id="UP000653674"/>
    </source>
</evidence>
<keyword evidence="4" id="KW-1185">Reference proteome</keyword>
<feature type="region of interest" description="Disordered" evidence="1">
    <location>
        <begin position="169"/>
        <end position="237"/>
    </location>
</feature>
<evidence type="ECO:0000256" key="2">
    <source>
        <dbReference type="SAM" id="Phobius"/>
    </source>
</evidence>
<evidence type="ECO:0000256" key="1">
    <source>
        <dbReference type="SAM" id="MobiDB-lite"/>
    </source>
</evidence>
<keyword evidence="2" id="KW-1133">Transmembrane helix</keyword>
<evidence type="ECO:0000313" key="3">
    <source>
        <dbReference type="EMBL" id="GIG74400.1"/>
    </source>
</evidence>
<dbReference type="Proteomes" id="UP000653674">
    <property type="component" value="Unassembled WGS sequence"/>
</dbReference>
<proteinExistence type="predicted"/>
<sequence length="237" mass="25950">MAHDDPAADEERGSWHLRSAGSWTFALLLWLAGLGGAVLFSQDGAEVAWARLNGVPGTVKIEKCAHSSSYALCYGPFDAADGSVRGRRLELRTLHHDRPGTTARTWLPSRTATHAWASDVNPLRQFLPAAPLALLALIQTVWITLSWRAWRQRRRRRIEAARPRPIGVAKVAPGPVTTQLAPPLITSGHRGLPQSGTGGEDRRPERWQDLRGTAASSGPSVPQQRARRQPWETPGHG</sequence>
<keyword evidence="2" id="KW-0812">Transmembrane</keyword>
<gene>
    <name evidence="3" type="ORF">Pfl04_28040</name>
</gene>
<name>A0A8J3M0D0_9ACTN</name>